<evidence type="ECO:0000259" key="3">
    <source>
        <dbReference type="Pfam" id="PF00329"/>
    </source>
</evidence>
<dbReference type="InterPro" id="IPR037232">
    <property type="entry name" value="NADH_quin_OxRdtase_su_C/D-like"/>
</dbReference>
<accession>A0ABU2MYM3</accession>
<sequence length="269" mass="28009">MTAGWLPREAGELFGAGAEAGEAYGVLTVDVPPAGWTAALTAARDELGCTYFDWLSAVDEPGTGFLVCAHVVAVGTPPRRLLLRTTVPHEGAALPTATGVYAGAAWHERETREMFGIDFPGHPGLTPLLLPDSFEGHPLRKDFVLAARVVKAWPGAKEPGESGHGGPKRRQMLPPGVPDPNEWGPLKGQLPAAPARRARATEGGPRAAGRRPGTDAPWREPGPETPRRPPRRNRSASGGSASQRRAEEGPAQPDGNGSGNGSEGGGGDG</sequence>
<dbReference type="InterPro" id="IPR001268">
    <property type="entry name" value="NADH_UbQ_OxRdtase_30kDa_su"/>
</dbReference>
<dbReference type="Pfam" id="PF00329">
    <property type="entry name" value="Complex1_30kDa"/>
    <property type="match status" value="1"/>
</dbReference>
<keyword evidence="5" id="KW-1185">Reference proteome</keyword>
<protein>
    <submittedName>
        <fullName evidence="4">NADH-quinone oxidoreductase subunit C</fullName>
    </submittedName>
</protein>
<dbReference type="SUPFAM" id="SSF143243">
    <property type="entry name" value="Nqo5-like"/>
    <property type="match status" value="1"/>
</dbReference>
<comment type="caution">
    <text evidence="4">The sequence shown here is derived from an EMBL/GenBank/DDBJ whole genome shotgun (WGS) entry which is preliminary data.</text>
</comment>
<evidence type="ECO:0000313" key="5">
    <source>
        <dbReference type="Proteomes" id="UP001183246"/>
    </source>
</evidence>
<feature type="compositionally biased region" description="Gly residues" evidence="2">
    <location>
        <begin position="256"/>
        <end position="269"/>
    </location>
</feature>
<evidence type="ECO:0000256" key="2">
    <source>
        <dbReference type="SAM" id="MobiDB-lite"/>
    </source>
</evidence>
<feature type="compositionally biased region" description="Basic and acidic residues" evidence="2">
    <location>
        <begin position="217"/>
        <end position="227"/>
    </location>
</feature>
<dbReference type="PANTHER" id="PTHR10884">
    <property type="entry name" value="NADH DEHYDROGENASE UBIQUINONE IRON-SULFUR PROTEIN 3"/>
    <property type="match status" value="1"/>
</dbReference>
<dbReference type="PANTHER" id="PTHR10884:SF14">
    <property type="entry name" value="NADH DEHYDROGENASE [UBIQUINONE] IRON-SULFUR PROTEIN 3, MITOCHONDRIAL"/>
    <property type="match status" value="1"/>
</dbReference>
<dbReference type="Gene3D" id="3.30.460.80">
    <property type="entry name" value="NADH:ubiquinone oxidoreductase, 30kDa subunit"/>
    <property type="match status" value="1"/>
</dbReference>
<organism evidence="4 5">
    <name type="scientific">Streptomyces litchfieldiae</name>
    <dbReference type="NCBI Taxonomy" id="3075543"/>
    <lineage>
        <taxon>Bacteria</taxon>
        <taxon>Bacillati</taxon>
        <taxon>Actinomycetota</taxon>
        <taxon>Actinomycetes</taxon>
        <taxon>Kitasatosporales</taxon>
        <taxon>Streptomycetaceae</taxon>
        <taxon>Streptomyces</taxon>
    </lineage>
</organism>
<comment type="similarity">
    <text evidence="1">Belongs to the complex I 30 kDa subunit family.</text>
</comment>
<feature type="domain" description="NADH:ubiquinone oxidoreductase 30kDa subunit" evidence="3">
    <location>
        <begin position="29"/>
        <end position="148"/>
    </location>
</feature>
<evidence type="ECO:0000313" key="4">
    <source>
        <dbReference type="EMBL" id="MDT0346725.1"/>
    </source>
</evidence>
<feature type="region of interest" description="Disordered" evidence="2">
    <location>
        <begin position="155"/>
        <end position="269"/>
    </location>
</feature>
<dbReference type="RefSeq" id="WP_311707844.1">
    <property type="nucleotide sequence ID" value="NZ_JAVREL010000023.1"/>
</dbReference>
<name>A0ABU2MYM3_9ACTN</name>
<dbReference type="Proteomes" id="UP001183246">
    <property type="component" value="Unassembled WGS sequence"/>
</dbReference>
<gene>
    <name evidence="4" type="ORF">RM590_29695</name>
</gene>
<dbReference type="EMBL" id="JAVREL010000023">
    <property type="protein sequence ID" value="MDT0346725.1"/>
    <property type="molecule type" value="Genomic_DNA"/>
</dbReference>
<proteinExistence type="inferred from homology"/>
<evidence type="ECO:0000256" key="1">
    <source>
        <dbReference type="ARBA" id="ARBA00007569"/>
    </source>
</evidence>
<reference evidence="5" key="1">
    <citation type="submission" date="2023-07" db="EMBL/GenBank/DDBJ databases">
        <title>30 novel species of actinomycetes from the DSMZ collection.</title>
        <authorList>
            <person name="Nouioui I."/>
        </authorList>
    </citation>
    <scope>NUCLEOTIDE SEQUENCE [LARGE SCALE GENOMIC DNA]</scope>
    <source>
        <strain evidence="5">DSM 44938</strain>
    </source>
</reference>
<feature type="compositionally biased region" description="Low complexity" evidence="2">
    <location>
        <begin position="191"/>
        <end position="216"/>
    </location>
</feature>